<dbReference type="SUPFAM" id="SSF46785">
    <property type="entry name" value="Winged helix' DNA-binding domain"/>
    <property type="match status" value="1"/>
</dbReference>
<evidence type="ECO:0000313" key="4">
    <source>
        <dbReference type="Proteomes" id="UP000233781"/>
    </source>
</evidence>
<dbReference type="AlphaFoldDB" id="A0A2N3YKQ6"/>
<protein>
    <submittedName>
        <fullName evidence="3">DNA-binding MarR family transcriptional regulator</fullName>
    </submittedName>
</protein>
<dbReference type="SMART" id="SM00347">
    <property type="entry name" value="HTH_MARR"/>
    <property type="match status" value="1"/>
</dbReference>
<comment type="caution">
    <text evidence="3">The sequence shown here is derived from an EMBL/GenBank/DDBJ whole genome shotgun (WGS) entry which is preliminary data.</text>
</comment>
<reference evidence="3 4" key="1">
    <citation type="submission" date="2017-12" db="EMBL/GenBank/DDBJ databases">
        <title>Sequencing the genomes of 1000 Actinobacteria strains.</title>
        <authorList>
            <person name="Klenk H.-P."/>
        </authorList>
    </citation>
    <scope>NUCLEOTIDE SEQUENCE [LARGE SCALE GENOMIC DNA]</scope>
    <source>
        <strain evidence="3 4">DSM 12806</strain>
    </source>
</reference>
<organism evidence="3 4">
    <name type="scientific">Phycicoccus duodecadis</name>
    <dbReference type="NCBI Taxonomy" id="173053"/>
    <lineage>
        <taxon>Bacteria</taxon>
        <taxon>Bacillati</taxon>
        <taxon>Actinomycetota</taxon>
        <taxon>Actinomycetes</taxon>
        <taxon>Micrococcales</taxon>
        <taxon>Intrasporangiaceae</taxon>
        <taxon>Phycicoccus</taxon>
    </lineage>
</organism>
<feature type="domain" description="HTH marR-type" evidence="2">
    <location>
        <begin position="12"/>
        <end position="141"/>
    </location>
</feature>
<dbReference type="InterPro" id="IPR011991">
    <property type="entry name" value="ArsR-like_HTH"/>
</dbReference>
<name>A0A2N3YKQ6_9MICO</name>
<dbReference type="PANTHER" id="PTHR39515:SF2">
    <property type="entry name" value="HTH-TYPE TRANSCRIPTIONAL REGULATOR RV0880"/>
    <property type="match status" value="1"/>
</dbReference>
<keyword evidence="4" id="KW-1185">Reference proteome</keyword>
<sequence>MYACTMQQTSAEPLVAEHLSALFGLLSRSHAVDGPVSRGEYAVLALTAKLGPQRACDLADAAGLDPSTTSRRVSSLVERGFLERRADPHDGRAHRIGLTDTGSGVLAGARARRVELVGVALDDWAESDRAALADLLGRLETSLARVAEGTTDVPVRSVAGSAPAASPAASPERTLA</sequence>
<dbReference type="InterPro" id="IPR052526">
    <property type="entry name" value="HTH-type_Bedaq_tolerance"/>
</dbReference>
<proteinExistence type="predicted"/>
<dbReference type="Pfam" id="PF01047">
    <property type="entry name" value="MarR"/>
    <property type="match status" value="1"/>
</dbReference>
<dbReference type="PANTHER" id="PTHR39515">
    <property type="entry name" value="CONSERVED PROTEIN"/>
    <property type="match status" value="1"/>
</dbReference>
<dbReference type="InterPro" id="IPR000835">
    <property type="entry name" value="HTH_MarR-typ"/>
</dbReference>
<dbReference type="InterPro" id="IPR036388">
    <property type="entry name" value="WH-like_DNA-bd_sf"/>
</dbReference>
<evidence type="ECO:0000256" key="1">
    <source>
        <dbReference type="SAM" id="MobiDB-lite"/>
    </source>
</evidence>
<accession>A0A2N3YKQ6</accession>
<dbReference type="GO" id="GO:0003700">
    <property type="term" value="F:DNA-binding transcription factor activity"/>
    <property type="evidence" value="ECO:0007669"/>
    <property type="project" value="InterPro"/>
</dbReference>
<dbReference type="CDD" id="cd00090">
    <property type="entry name" value="HTH_ARSR"/>
    <property type="match status" value="1"/>
</dbReference>
<evidence type="ECO:0000259" key="2">
    <source>
        <dbReference type="PROSITE" id="PS50995"/>
    </source>
</evidence>
<dbReference type="GO" id="GO:0003677">
    <property type="term" value="F:DNA binding"/>
    <property type="evidence" value="ECO:0007669"/>
    <property type="project" value="UniProtKB-KW"/>
</dbReference>
<dbReference type="EMBL" id="PJNE01000001">
    <property type="protein sequence ID" value="PKW27434.1"/>
    <property type="molecule type" value="Genomic_DNA"/>
</dbReference>
<keyword evidence="3" id="KW-0238">DNA-binding</keyword>
<dbReference type="PROSITE" id="PS50995">
    <property type="entry name" value="HTH_MARR_2"/>
    <property type="match status" value="1"/>
</dbReference>
<feature type="region of interest" description="Disordered" evidence="1">
    <location>
        <begin position="157"/>
        <end position="176"/>
    </location>
</feature>
<dbReference type="Proteomes" id="UP000233781">
    <property type="component" value="Unassembled WGS sequence"/>
</dbReference>
<gene>
    <name evidence="3" type="ORF">ATL31_2275</name>
</gene>
<dbReference type="Gene3D" id="1.10.10.10">
    <property type="entry name" value="Winged helix-like DNA-binding domain superfamily/Winged helix DNA-binding domain"/>
    <property type="match status" value="1"/>
</dbReference>
<dbReference type="InterPro" id="IPR036390">
    <property type="entry name" value="WH_DNA-bd_sf"/>
</dbReference>
<evidence type="ECO:0000313" key="3">
    <source>
        <dbReference type="EMBL" id="PKW27434.1"/>
    </source>
</evidence>